<dbReference type="EMBL" id="CP143423">
    <property type="protein sequence ID" value="WVX47626.1"/>
    <property type="molecule type" value="Genomic_DNA"/>
</dbReference>
<organism evidence="1 2">
    <name type="scientific">Roseobacter fucihabitans</name>
    <dbReference type="NCBI Taxonomy" id="1537242"/>
    <lineage>
        <taxon>Bacteria</taxon>
        <taxon>Pseudomonadati</taxon>
        <taxon>Pseudomonadota</taxon>
        <taxon>Alphaproteobacteria</taxon>
        <taxon>Rhodobacterales</taxon>
        <taxon>Roseobacteraceae</taxon>
        <taxon>Roseobacter</taxon>
    </lineage>
</organism>
<evidence type="ECO:0000313" key="2">
    <source>
        <dbReference type="Proteomes" id="UP001318682"/>
    </source>
</evidence>
<reference evidence="1 2" key="1">
    <citation type="submission" date="2015-07" db="EMBL/GenBank/DDBJ databases">
        <authorList>
            <person name="Voget S."/>
            <person name="Dogs M."/>
            <person name="Brinkhoff T.H."/>
            <person name="Daniel R."/>
        </authorList>
    </citation>
    <scope>NUCLEOTIDE SEQUENCE [LARGE SCALE GENOMIC DNA]</scope>
    <source>
        <strain evidence="1 2">B14</strain>
    </source>
</reference>
<evidence type="ECO:0000313" key="1">
    <source>
        <dbReference type="EMBL" id="WVX47626.1"/>
    </source>
</evidence>
<protein>
    <submittedName>
        <fullName evidence="1">Uncharacterized protein</fullName>
    </submittedName>
</protein>
<proteinExistence type="predicted"/>
<dbReference type="Proteomes" id="UP001318682">
    <property type="component" value="Chromosome"/>
</dbReference>
<sequence>MFEASTTATTRNAMQRAHEERAQAMKDAWHWLFPSSR</sequence>
<accession>A0ABZ2BNP3</accession>
<name>A0ABZ2BNP3_9RHOB</name>
<reference evidence="2" key="2">
    <citation type="submission" date="2024-01" db="EMBL/GenBank/DDBJ databases">
        <title>Roseobacter fucihabitans sp. nov., isolated from the brown alga Fucus spiralis.</title>
        <authorList>
            <person name="Hahnke S."/>
            <person name="Berger M."/>
            <person name="Schlingloff A."/>
            <person name="Athale I."/>
            <person name="Neumann-Schaal M."/>
            <person name="Adenaya A."/>
            <person name="Poehlein A."/>
            <person name="Daniel R."/>
            <person name="Pertersen J."/>
            <person name="Brinkhoff T."/>
        </authorList>
    </citation>
    <scope>NUCLEOTIDE SEQUENCE [LARGE SCALE GENOMIC DNA]</scope>
    <source>
        <strain evidence="2">B14</strain>
    </source>
</reference>
<gene>
    <name evidence="1" type="ORF">ROLI_006970</name>
</gene>
<keyword evidence="2" id="KW-1185">Reference proteome</keyword>